<dbReference type="Proteomes" id="UP000887013">
    <property type="component" value="Unassembled WGS sequence"/>
</dbReference>
<sequence>MTYRTGNVFGRCLFPAEDLSGFHKLLLAFLEKDKTLTGSKENGLQRPCTRMSKTMDSIVHLAQMNRKISPRILGKE</sequence>
<protein>
    <submittedName>
        <fullName evidence="1">Uncharacterized protein</fullName>
    </submittedName>
</protein>
<reference evidence="1" key="1">
    <citation type="submission" date="2020-08" db="EMBL/GenBank/DDBJ databases">
        <title>Multicomponent nature underlies the extraordinary mechanical properties of spider dragline silk.</title>
        <authorList>
            <person name="Kono N."/>
            <person name="Nakamura H."/>
            <person name="Mori M."/>
            <person name="Yoshida Y."/>
            <person name="Ohtoshi R."/>
            <person name="Malay A.D."/>
            <person name="Moran D.A.P."/>
            <person name="Tomita M."/>
            <person name="Numata K."/>
            <person name="Arakawa K."/>
        </authorList>
    </citation>
    <scope>NUCLEOTIDE SEQUENCE</scope>
</reference>
<dbReference type="AlphaFoldDB" id="A0A8X6NHX0"/>
<dbReference type="EMBL" id="BMAW01104423">
    <property type="protein sequence ID" value="GFT14247.1"/>
    <property type="molecule type" value="Genomic_DNA"/>
</dbReference>
<gene>
    <name evidence="1" type="ORF">NPIL_195881</name>
</gene>
<organism evidence="1 2">
    <name type="scientific">Nephila pilipes</name>
    <name type="common">Giant wood spider</name>
    <name type="synonym">Nephila maculata</name>
    <dbReference type="NCBI Taxonomy" id="299642"/>
    <lineage>
        <taxon>Eukaryota</taxon>
        <taxon>Metazoa</taxon>
        <taxon>Ecdysozoa</taxon>
        <taxon>Arthropoda</taxon>
        <taxon>Chelicerata</taxon>
        <taxon>Arachnida</taxon>
        <taxon>Araneae</taxon>
        <taxon>Araneomorphae</taxon>
        <taxon>Entelegynae</taxon>
        <taxon>Araneoidea</taxon>
        <taxon>Nephilidae</taxon>
        <taxon>Nephila</taxon>
    </lineage>
</organism>
<accession>A0A8X6NHX0</accession>
<keyword evidence="2" id="KW-1185">Reference proteome</keyword>
<evidence type="ECO:0000313" key="1">
    <source>
        <dbReference type="EMBL" id="GFT14247.1"/>
    </source>
</evidence>
<name>A0A8X6NHX0_NEPPI</name>
<evidence type="ECO:0000313" key="2">
    <source>
        <dbReference type="Proteomes" id="UP000887013"/>
    </source>
</evidence>
<comment type="caution">
    <text evidence="1">The sequence shown here is derived from an EMBL/GenBank/DDBJ whole genome shotgun (WGS) entry which is preliminary data.</text>
</comment>
<proteinExistence type="predicted"/>